<dbReference type="AlphaFoldDB" id="A0A517N6U8"/>
<accession>A0A517N6U8</accession>
<keyword evidence="2" id="KW-1185">Reference proteome</keyword>
<organism evidence="1 2">
    <name type="scientific">Rubripirellula lacrimiformis</name>
    <dbReference type="NCBI Taxonomy" id="1930273"/>
    <lineage>
        <taxon>Bacteria</taxon>
        <taxon>Pseudomonadati</taxon>
        <taxon>Planctomycetota</taxon>
        <taxon>Planctomycetia</taxon>
        <taxon>Pirellulales</taxon>
        <taxon>Pirellulaceae</taxon>
        <taxon>Rubripirellula</taxon>
    </lineage>
</organism>
<dbReference type="Proteomes" id="UP000318538">
    <property type="component" value="Chromosome"/>
</dbReference>
<gene>
    <name evidence="1" type="ORF">K227x_12200</name>
</gene>
<reference evidence="1 2" key="1">
    <citation type="submission" date="2019-02" db="EMBL/GenBank/DDBJ databases">
        <title>Deep-cultivation of Planctomycetes and their phenomic and genomic characterization uncovers novel biology.</title>
        <authorList>
            <person name="Wiegand S."/>
            <person name="Jogler M."/>
            <person name="Boedeker C."/>
            <person name="Pinto D."/>
            <person name="Vollmers J."/>
            <person name="Rivas-Marin E."/>
            <person name="Kohn T."/>
            <person name="Peeters S.H."/>
            <person name="Heuer A."/>
            <person name="Rast P."/>
            <person name="Oberbeckmann S."/>
            <person name="Bunk B."/>
            <person name="Jeske O."/>
            <person name="Meyerdierks A."/>
            <person name="Storesund J.E."/>
            <person name="Kallscheuer N."/>
            <person name="Luecker S."/>
            <person name="Lage O.M."/>
            <person name="Pohl T."/>
            <person name="Merkel B.J."/>
            <person name="Hornburger P."/>
            <person name="Mueller R.-W."/>
            <person name="Bruemmer F."/>
            <person name="Labrenz M."/>
            <person name="Spormann A.M."/>
            <person name="Op den Camp H."/>
            <person name="Overmann J."/>
            <person name="Amann R."/>
            <person name="Jetten M.S.M."/>
            <person name="Mascher T."/>
            <person name="Medema M.H."/>
            <person name="Devos D.P."/>
            <person name="Kaster A.-K."/>
            <person name="Ovreas L."/>
            <person name="Rohde M."/>
            <person name="Galperin M.Y."/>
            <person name="Jogler C."/>
        </authorList>
    </citation>
    <scope>NUCLEOTIDE SEQUENCE [LARGE SCALE GENOMIC DNA]</scope>
    <source>
        <strain evidence="1 2">K22_7</strain>
    </source>
</reference>
<dbReference type="KEGG" id="rlc:K227x_12200"/>
<sequence length="93" mass="10018">MAFGVSGGIQVERISNRHPKKAESFQTTSLTFINSELRFCEAIPFAMSALGMRCLGCVIAGSASLRSLIRPTHLYSGAGDLRPTMRVIASIKS</sequence>
<name>A0A517N6U8_9BACT</name>
<proteinExistence type="predicted"/>
<protein>
    <submittedName>
        <fullName evidence="1">Uncharacterized protein</fullName>
    </submittedName>
</protein>
<evidence type="ECO:0000313" key="1">
    <source>
        <dbReference type="EMBL" id="QDT02841.1"/>
    </source>
</evidence>
<dbReference type="EMBL" id="CP036525">
    <property type="protein sequence ID" value="QDT02841.1"/>
    <property type="molecule type" value="Genomic_DNA"/>
</dbReference>
<evidence type="ECO:0000313" key="2">
    <source>
        <dbReference type="Proteomes" id="UP000318538"/>
    </source>
</evidence>